<dbReference type="InterPro" id="IPR000792">
    <property type="entry name" value="Tscrpt_reg_LuxR_C"/>
</dbReference>
<dbReference type="RefSeq" id="WP_287269743.1">
    <property type="nucleotide sequence ID" value="NZ_JAMYMY010000045.1"/>
</dbReference>
<dbReference type="CDD" id="cd06170">
    <property type="entry name" value="LuxR_C_like"/>
    <property type="match status" value="1"/>
</dbReference>
<evidence type="ECO:0000259" key="5">
    <source>
        <dbReference type="PROSITE" id="PS50043"/>
    </source>
</evidence>
<dbReference type="PROSITE" id="PS00622">
    <property type="entry name" value="HTH_LUXR_1"/>
    <property type="match status" value="1"/>
</dbReference>
<evidence type="ECO:0000256" key="1">
    <source>
        <dbReference type="ARBA" id="ARBA00023015"/>
    </source>
</evidence>
<dbReference type="PANTHER" id="PTHR44688">
    <property type="entry name" value="DNA-BINDING TRANSCRIPTIONAL ACTIVATOR DEVR_DOSR"/>
    <property type="match status" value="1"/>
</dbReference>
<dbReference type="PROSITE" id="PS50043">
    <property type="entry name" value="HTH_LUXR_2"/>
    <property type="match status" value="1"/>
</dbReference>
<accession>A0ABV1YJK6</accession>
<organism evidence="6 7">
    <name type="scientific">Mesorhizobium opportunistum</name>
    <dbReference type="NCBI Taxonomy" id="593909"/>
    <lineage>
        <taxon>Bacteria</taxon>
        <taxon>Pseudomonadati</taxon>
        <taxon>Pseudomonadota</taxon>
        <taxon>Alphaproteobacteria</taxon>
        <taxon>Hyphomicrobiales</taxon>
        <taxon>Phyllobacteriaceae</taxon>
        <taxon>Mesorhizobium</taxon>
    </lineage>
</organism>
<dbReference type="Pfam" id="PF00196">
    <property type="entry name" value="GerE"/>
    <property type="match status" value="1"/>
</dbReference>
<evidence type="ECO:0000256" key="4">
    <source>
        <dbReference type="SAM" id="MobiDB-lite"/>
    </source>
</evidence>
<dbReference type="EMBL" id="JAMYPJ010000031">
    <property type="protein sequence ID" value="MER8935366.1"/>
    <property type="molecule type" value="Genomic_DNA"/>
</dbReference>
<keyword evidence="1" id="KW-0805">Transcription regulation</keyword>
<dbReference type="PANTHER" id="PTHR44688:SF16">
    <property type="entry name" value="DNA-BINDING TRANSCRIPTIONAL ACTIVATOR DEVR_DOSR"/>
    <property type="match status" value="1"/>
</dbReference>
<feature type="region of interest" description="Disordered" evidence="4">
    <location>
        <begin position="172"/>
        <end position="191"/>
    </location>
</feature>
<evidence type="ECO:0000256" key="2">
    <source>
        <dbReference type="ARBA" id="ARBA00023125"/>
    </source>
</evidence>
<dbReference type="InterPro" id="IPR016032">
    <property type="entry name" value="Sig_transdc_resp-reg_C-effctor"/>
</dbReference>
<comment type="caution">
    <text evidence="6">The sequence shown here is derived from an EMBL/GenBank/DDBJ whole genome shotgun (WGS) entry which is preliminary data.</text>
</comment>
<feature type="domain" description="HTH luxR-type" evidence="5">
    <location>
        <begin position="191"/>
        <end position="256"/>
    </location>
</feature>
<feature type="compositionally biased region" description="Polar residues" evidence="4">
    <location>
        <begin position="172"/>
        <end position="188"/>
    </location>
</feature>
<protein>
    <submittedName>
        <fullName evidence="6">LuxR C-terminal-related transcriptional regulator</fullName>
    </submittedName>
</protein>
<sequence>MRMGNIWAPLAKAIAATGTDRHVDCLIDLIGADIEHDLVTVTRYSATQTPEFVKHRRFSDEMVQRYLASYYVFDPFYASWRRERRLGIMPLKRLADDEAKRGQYIAGFLAQSEICDEVGIMLADGGDWCLGIFLDRSSASFKDSEIARLEERLPVFAALHALDITARGNEFSRTSVPTGPGASPQQKPSIPASLWPELSQRERELVQLVLAGHPTASIAERLGIAIGTVKNHRRRIYEKLDITTERELFLQFFQARASRLNGP</sequence>
<evidence type="ECO:0000313" key="7">
    <source>
        <dbReference type="Proteomes" id="UP001464387"/>
    </source>
</evidence>
<dbReference type="InterPro" id="IPR036388">
    <property type="entry name" value="WH-like_DNA-bd_sf"/>
</dbReference>
<dbReference type="PRINTS" id="PR00038">
    <property type="entry name" value="HTHLUXR"/>
</dbReference>
<dbReference type="Proteomes" id="UP001464387">
    <property type="component" value="Unassembled WGS sequence"/>
</dbReference>
<keyword evidence="7" id="KW-1185">Reference proteome</keyword>
<dbReference type="Gene3D" id="1.10.10.10">
    <property type="entry name" value="Winged helix-like DNA-binding domain superfamily/Winged helix DNA-binding domain"/>
    <property type="match status" value="1"/>
</dbReference>
<gene>
    <name evidence="6" type="ORF">NKI33_20695</name>
</gene>
<evidence type="ECO:0000256" key="3">
    <source>
        <dbReference type="ARBA" id="ARBA00023163"/>
    </source>
</evidence>
<reference evidence="6 7" key="1">
    <citation type="journal article" date="2024" name="Proc. Natl. Acad. Sci. U.S.A.">
        <title>The evolutionary genomics of adaptation to stress in wild rhizobium bacteria.</title>
        <authorList>
            <person name="Kehlet-Delgado H."/>
            <person name="Montoya A.P."/>
            <person name="Jensen K.T."/>
            <person name="Wendlandt C.E."/>
            <person name="Dexheimer C."/>
            <person name="Roberts M."/>
            <person name="Torres Martinez L."/>
            <person name="Friesen M.L."/>
            <person name="Griffitts J.S."/>
            <person name="Porter S.S."/>
        </authorList>
    </citation>
    <scope>NUCLEOTIDE SEQUENCE [LARGE SCALE GENOMIC DNA]</scope>
    <source>
        <strain evidence="6 7">M0729</strain>
    </source>
</reference>
<name>A0ABV1YJK6_9HYPH</name>
<dbReference type="SUPFAM" id="SSF46894">
    <property type="entry name" value="C-terminal effector domain of the bipartite response regulators"/>
    <property type="match status" value="1"/>
</dbReference>
<proteinExistence type="predicted"/>
<dbReference type="SMART" id="SM00421">
    <property type="entry name" value="HTH_LUXR"/>
    <property type="match status" value="1"/>
</dbReference>
<keyword evidence="2" id="KW-0238">DNA-binding</keyword>
<keyword evidence="3" id="KW-0804">Transcription</keyword>
<evidence type="ECO:0000313" key="6">
    <source>
        <dbReference type="EMBL" id="MER8935366.1"/>
    </source>
</evidence>